<feature type="domain" description="Amidohydrolase-related" evidence="2">
    <location>
        <begin position="5"/>
        <end position="248"/>
    </location>
</feature>
<keyword evidence="1" id="KW-0378">Hydrolase</keyword>
<dbReference type="Pfam" id="PF01979">
    <property type="entry name" value="Amidohydro_1"/>
    <property type="match status" value="1"/>
</dbReference>
<dbReference type="GO" id="GO:0016787">
    <property type="term" value="F:hydrolase activity"/>
    <property type="evidence" value="ECO:0007669"/>
    <property type="project" value="UniProtKB-KW"/>
</dbReference>
<dbReference type="PANTHER" id="PTHR43794:SF11">
    <property type="entry name" value="AMIDOHYDROLASE-RELATED DOMAIN-CONTAINING PROTEIN"/>
    <property type="match status" value="1"/>
</dbReference>
<dbReference type="AlphaFoldDB" id="A0A6J6EJ68"/>
<gene>
    <name evidence="3" type="ORF">UFOPK1722_00511</name>
</gene>
<dbReference type="PANTHER" id="PTHR43794">
    <property type="entry name" value="AMINOHYDROLASE SSNA-RELATED"/>
    <property type="match status" value="1"/>
</dbReference>
<name>A0A6J6EJ68_9ZZZZ</name>
<dbReference type="Gene3D" id="3.20.20.140">
    <property type="entry name" value="Metal-dependent hydrolases"/>
    <property type="match status" value="1"/>
</dbReference>
<organism evidence="3">
    <name type="scientific">freshwater metagenome</name>
    <dbReference type="NCBI Taxonomy" id="449393"/>
    <lineage>
        <taxon>unclassified sequences</taxon>
        <taxon>metagenomes</taxon>
        <taxon>ecological metagenomes</taxon>
    </lineage>
</organism>
<sequence>MTATTPGLVCAHHHLYSALARGMPAPPKQPHDFREILEQIWWRLDVALDADTIHWSAMLGAAEALMSGTTGIVDHHESPSFIDGSLDIISDACATVGVRVNCSYGVTDRHGPDAGRRGLQENERFLSAGGRGMVGVHAAFTCSDDLLEGAADLATRMGTGVHIHVGEGPDDRDAARRLEPLAADNWLLVHCVHLDRELRGTIAHNPRSNMNNAVGYATPSTRSNTVVLGTDGIGADMLEEMRLAYVALRAHDVTESPETAWSWLENGWNLIPEARSDVVEWSYDHADSPWHVAFTPGIRARNVTTADGERLLVDGLPTRFDIDEVRAKAAESASRLFAKL</sequence>
<reference evidence="3" key="1">
    <citation type="submission" date="2020-05" db="EMBL/GenBank/DDBJ databases">
        <authorList>
            <person name="Chiriac C."/>
            <person name="Salcher M."/>
            <person name="Ghai R."/>
            <person name="Kavagutti S V."/>
        </authorList>
    </citation>
    <scope>NUCLEOTIDE SEQUENCE</scope>
</reference>
<evidence type="ECO:0000259" key="2">
    <source>
        <dbReference type="Pfam" id="PF01979"/>
    </source>
</evidence>
<evidence type="ECO:0000313" key="3">
    <source>
        <dbReference type="EMBL" id="CAB4572988.1"/>
    </source>
</evidence>
<dbReference type="EMBL" id="CAEZTS010000031">
    <property type="protein sequence ID" value="CAB4572988.1"/>
    <property type="molecule type" value="Genomic_DNA"/>
</dbReference>
<proteinExistence type="predicted"/>
<dbReference type="InterPro" id="IPR006680">
    <property type="entry name" value="Amidohydro-rel"/>
</dbReference>
<dbReference type="SUPFAM" id="SSF51556">
    <property type="entry name" value="Metallo-dependent hydrolases"/>
    <property type="match status" value="1"/>
</dbReference>
<dbReference type="InterPro" id="IPR050287">
    <property type="entry name" value="MTA/SAH_deaminase"/>
</dbReference>
<evidence type="ECO:0000256" key="1">
    <source>
        <dbReference type="ARBA" id="ARBA00022801"/>
    </source>
</evidence>
<protein>
    <submittedName>
        <fullName evidence="3">Unannotated protein</fullName>
    </submittedName>
</protein>
<accession>A0A6J6EJ68</accession>
<dbReference type="InterPro" id="IPR032466">
    <property type="entry name" value="Metal_Hydrolase"/>
</dbReference>